<gene>
    <name evidence="6" type="primary">ptsH</name>
    <name evidence="6" type="ORF">DAMNIGENAA_08500</name>
</gene>
<keyword evidence="4" id="KW-0598">Phosphotransferase system</keyword>
<dbReference type="PRINTS" id="PR00107">
    <property type="entry name" value="PHOSPHOCPHPR"/>
</dbReference>
<dbReference type="PANTHER" id="PTHR33705">
    <property type="entry name" value="PHOSPHOCARRIER PROTEIN HPR"/>
    <property type="match status" value="1"/>
</dbReference>
<evidence type="ECO:0000313" key="7">
    <source>
        <dbReference type="Proteomes" id="UP001144372"/>
    </source>
</evidence>
<evidence type="ECO:0000313" key="6">
    <source>
        <dbReference type="EMBL" id="GLI33417.1"/>
    </source>
</evidence>
<dbReference type="AlphaFoldDB" id="A0A9W6D3A4"/>
<keyword evidence="7" id="KW-1185">Reference proteome</keyword>
<dbReference type="PROSITE" id="PS51350">
    <property type="entry name" value="PTS_HPR_DOM"/>
    <property type="match status" value="1"/>
</dbReference>
<accession>A0A9W6D3A4</accession>
<dbReference type="Gene3D" id="3.30.1340.10">
    <property type="entry name" value="HPr-like"/>
    <property type="match status" value="1"/>
</dbReference>
<dbReference type="InterPro" id="IPR050399">
    <property type="entry name" value="HPr"/>
</dbReference>
<organism evidence="6 7">
    <name type="scientific">Desulforhabdus amnigena</name>
    <dbReference type="NCBI Taxonomy" id="40218"/>
    <lineage>
        <taxon>Bacteria</taxon>
        <taxon>Pseudomonadati</taxon>
        <taxon>Thermodesulfobacteriota</taxon>
        <taxon>Syntrophobacteria</taxon>
        <taxon>Syntrophobacterales</taxon>
        <taxon>Syntrophobacteraceae</taxon>
        <taxon>Desulforhabdus</taxon>
    </lineage>
</organism>
<dbReference type="CDD" id="cd00367">
    <property type="entry name" value="PTS-HPr_like"/>
    <property type="match status" value="1"/>
</dbReference>
<proteinExistence type="inferred from homology"/>
<dbReference type="Proteomes" id="UP001144372">
    <property type="component" value="Unassembled WGS sequence"/>
</dbReference>
<protein>
    <submittedName>
        <fullName evidence="6">Phosphocarrier protein HPr</fullName>
    </submittedName>
</protein>
<dbReference type="SUPFAM" id="SSF55594">
    <property type="entry name" value="HPr-like"/>
    <property type="match status" value="1"/>
</dbReference>
<evidence type="ECO:0000256" key="4">
    <source>
        <dbReference type="ARBA" id="ARBA00022683"/>
    </source>
</evidence>
<evidence type="ECO:0000256" key="2">
    <source>
        <dbReference type="ARBA" id="ARBA00010736"/>
    </source>
</evidence>
<sequence>MRVANSNSCEMDVLNQEFIVANKLGIHARVAAQIVKVASQFKSDVWLSKSDTTVSGKSILDVMTLVCPHGSTVRISACGPDAAEALDALAALFQTKFGES</sequence>
<dbReference type="InterPro" id="IPR035895">
    <property type="entry name" value="HPr-like_sf"/>
</dbReference>
<comment type="subcellular location">
    <subcellularLocation>
        <location evidence="1">Cytoplasm</location>
    </subcellularLocation>
</comment>
<name>A0A9W6D3A4_9BACT</name>
<comment type="similarity">
    <text evidence="2">Belongs to the HPr family.</text>
</comment>
<evidence type="ECO:0000256" key="1">
    <source>
        <dbReference type="ARBA" id="ARBA00004496"/>
    </source>
</evidence>
<dbReference type="PANTHER" id="PTHR33705:SF2">
    <property type="entry name" value="PHOSPHOCARRIER PROTEIN NPR"/>
    <property type="match status" value="1"/>
</dbReference>
<dbReference type="GO" id="GO:0009401">
    <property type="term" value="P:phosphoenolpyruvate-dependent sugar phosphotransferase system"/>
    <property type="evidence" value="ECO:0007669"/>
    <property type="project" value="UniProtKB-KW"/>
</dbReference>
<dbReference type="InterPro" id="IPR000032">
    <property type="entry name" value="HPr-like"/>
</dbReference>
<dbReference type="Pfam" id="PF00381">
    <property type="entry name" value="PTS-HPr"/>
    <property type="match status" value="1"/>
</dbReference>
<feature type="domain" description="HPr" evidence="5">
    <location>
        <begin position="13"/>
        <end position="100"/>
    </location>
</feature>
<evidence type="ECO:0000256" key="3">
    <source>
        <dbReference type="ARBA" id="ARBA00022490"/>
    </source>
</evidence>
<keyword evidence="3" id="KW-0963">Cytoplasm</keyword>
<reference evidence="6" key="1">
    <citation type="submission" date="2022-12" db="EMBL/GenBank/DDBJ databases">
        <title>Reference genome sequencing for broad-spectrum identification of bacterial and archaeal isolates by mass spectrometry.</title>
        <authorList>
            <person name="Sekiguchi Y."/>
            <person name="Tourlousse D.M."/>
        </authorList>
    </citation>
    <scope>NUCLEOTIDE SEQUENCE</scope>
    <source>
        <strain evidence="6">ASRB1</strain>
    </source>
</reference>
<comment type="caution">
    <text evidence="6">The sequence shown here is derived from an EMBL/GenBank/DDBJ whole genome shotgun (WGS) entry which is preliminary data.</text>
</comment>
<evidence type="ECO:0000259" key="5">
    <source>
        <dbReference type="PROSITE" id="PS51350"/>
    </source>
</evidence>
<dbReference type="EMBL" id="BSDR01000001">
    <property type="protein sequence ID" value="GLI33417.1"/>
    <property type="molecule type" value="Genomic_DNA"/>
</dbReference>
<dbReference type="NCBIfam" id="TIGR01003">
    <property type="entry name" value="PTS_HPr_family"/>
    <property type="match status" value="1"/>
</dbReference>
<dbReference type="GO" id="GO:0005737">
    <property type="term" value="C:cytoplasm"/>
    <property type="evidence" value="ECO:0007669"/>
    <property type="project" value="UniProtKB-SubCell"/>
</dbReference>